<evidence type="ECO:0000313" key="6">
    <source>
        <dbReference type="Proteomes" id="UP000005561"/>
    </source>
</evidence>
<gene>
    <name evidence="5" type="ORF">BRYFOR_08078</name>
</gene>
<evidence type="ECO:0000256" key="3">
    <source>
        <dbReference type="ARBA" id="ARBA00022691"/>
    </source>
</evidence>
<dbReference type="Proteomes" id="UP000005561">
    <property type="component" value="Unassembled WGS sequence"/>
</dbReference>
<dbReference type="EMBL" id="ACCL02000014">
    <property type="protein sequence ID" value="EET59954.1"/>
    <property type="molecule type" value="Genomic_DNA"/>
</dbReference>
<dbReference type="RefSeq" id="WP_006862863.1">
    <property type="nucleotide sequence ID" value="NZ_ACCL02000014.1"/>
</dbReference>
<dbReference type="eggNOG" id="COG2226">
    <property type="taxonomic scope" value="Bacteria"/>
</dbReference>
<dbReference type="PANTHER" id="PTHR43464:SF19">
    <property type="entry name" value="UBIQUINONE BIOSYNTHESIS O-METHYLTRANSFERASE, MITOCHONDRIAL"/>
    <property type="match status" value="1"/>
</dbReference>
<evidence type="ECO:0000256" key="2">
    <source>
        <dbReference type="ARBA" id="ARBA00022679"/>
    </source>
</evidence>
<organism evidence="5 6">
    <name type="scientific">Marvinbryantia formatexigens DSM 14469</name>
    <dbReference type="NCBI Taxonomy" id="478749"/>
    <lineage>
        <taxon>Bacteria</taxon>
        <taxon>Bacillati</taxon>
        <taxon>Bacillota</taxon>
        <taxon>Clostridia</taxon>
        <taxon>Lachnospirales</taxon>
        <taxon>Lachnospiraceae</taxon>
        <taxon>Marvinbryantia</taxon>
    </lineage>
</organism>
<dbReference type="SUPFAM" id="SSF53335">
    <property type="entry name" value="S-adenosyl-L-methionine-dependent methyltransferases"/>
    <property type="match status" value="1"/>
</dbReference>
<feature type="domain" description="Methyltransferase type 11" evidence="4">
    <location>
        <begin position="62"/>
        <end position="156"/>
    </location>
</feature>
<dbReference type="GO" id="GO:0008757">
    <property type="term" value="F:S-adenosylmethionine-dependent methyltransferase activity"/>
    <property type="evidence" value="ECO:0007669"/>
    <property type="project" value="InterPro"/>
</dbReference>
<evidence type="ECO:0000313" key="5">
    <source>
        <dbReference type="EMBL" id="EET59954.1"/>
    </source>
</evidence>
<sequence length="255" mass="29098">MEYKETFHPESGEIKNRIVNYWTKRSHDFSSLREKEQESETGRAWLTEILQNIPAQKSLKILDVGCGTGMFALMLSALGHDATGIDLTEHMILHARELAGKQHSSAKFFCMDAENPAFADNTFDVILTRNLTWTLPHAEQAYTQWFRILKSGGILLNFDADYGHDSCNKNVNELPSEHAHRSMPSEMLLECESIKSQLSISNQSRPAWDVQLLQKIGYTTISADIGISARIYRQCNEFYNPTPMFLIRAEKPYSF</sequence>
<name>C6LHG7_9FIRM</name>
<proteinExistence type="predicted"/>
<dbReference type="Pfam" id="PF08241">
    <property type="entry name" value="Methyltransf_11"/>
    <property type="match status" value="1"/>
</dbReference>
<reference evidence="5" key="1">
    <citation type="submission" date="2009-07" db="EMBL/GenBank/DDBJ databases">
        <authorList>
            <person name="Weinstock G."/>
            <person name="Sodergren E."/>
            <person name="Clifton S."/>
            <person name="Fulton L."/>
            <person name="Fulton B."/>
            <person name="Courtney L."/>
            <person name="Fronick C."/>
            <person name="Harrison M."/>
            <person name="Strong C."/>
            <person name="Farmer C."/>
            <person name="Delahaunty K."/>
            <person name="Markovic C."/>
            <person name="Hall O."/>
            <person name="Minx P."/>
            <person name="Tomlinson C."/>
            <person name="Mitreva M."/>
            <person name="Nelson J."/>
            <person name="Hou S."/>
            <person name="Wollam A."/>
            <person name="Pepin K.H."/>
            <person name="Johnson M."/>
            <person name="Bhonagiri V."/>
            <person name="Nash W.E."/>
            <person name="Warren W."/>
            <person name="Chinwalla A."/>
            <person name="Mardis E.R."/>
            <person name="Wilson R.K."/>
        </authorList>
    </citation>
    <scope>NUCLEOTIDE SEQUENCE [LARGE SCALE GENOMIC DNA]</scope>
    <source>
        <strain evidence="5">DSM 14469</strain>
    </source>
</reference>
<evidence type="ECO:0000259" key="4">
    <source>
        <dbReference type="Pfam" id="PF08241"/>
    </source>
</evidence>
<accession>C6LHG7</accession>
<dbReference type="OrthoDB" id="5522265at2"/>
<keyword evidence="1 5" id="KW-0489">Methyltransferase</keyword>
<keyword evidence="3" id="KW-0949">S-adenosyl-L-methionine</keyword>
<keyword evidence="2" id="KW-0808">Transferase</keyword>
<protein>
    <submittedName>
        <fullName evidence="5">Methyltransferase domain protein</fullName>
    </submittedName>
</protein>
<dbReference type="CDD" id="cd02440">
    <property type="entry name" value="AdoMet_MTases"/>
    <property type="match status" value="1"/>
</dbReference>
<dbReference type="InterPro" id="IPR029063">
    <property type="entry name" value="SAM-dependent_MTases_sf"/>
</dbReference>
<evidence type="ECO:0000256" key="1">
    <source>
        <dbReference type="ARBA" id="ARBA00022603"/>
    </source>
</evidence>
<dbReference type="GO" id="GO:0032259">
    <property type="term" value="P:methylation"/>
    <property type="evidence" value="ECO:0007669"/>
    <property type="project" value="UniProtKB-KW"/>
</dbReference>
<dbReference type="AlphaFoldDB" id="C6LHG7"/>
<keyword evidence="6" id="KW-1185">Reference proteome</keyword>
<dbReference type="STRING" id="168384.SAMN05660368_00701"/>
<dbReference type="InterPro" id="IPR013216">
    <property type="entry name" value="Methyltransf_11"/>
</dbReference>
<dbReference type="Gene3D" id="3.40.50.150">
    <property type="entry name" value="Vaccinia Virus protein VP39"/>
    <property type="match status" value="1"/>
</dbReference>
<comment type="caution">
    <text evidence="5">The sequence shown here is derived from an EMBL/GenBank/DDBJ whole genome shotgun (WGS) entry which is preliminary data.</text>
</comment>
<dbReference type="PANTHER" id="PTHR43464">
    <property type="entry name" value="METHYLTRANSFERASE"/>
    <property type="match status" value="1"/>
</dbReference>